<dbReference type="EMBL" id="JACVVK020000376">
    <property type="protein sequence ID" value="KAK7476435.1"/>
    <property type="molecule type" value="Genomic_DNA"/>
</dbReference>
<evidence type="ECO:0000256" key="12">
    <source>
        <dbReference type="ARBA" id="ARBA00023293"/>
    </source>
</evidence>
<evidence type="ECO:0000259" key="16">
    <source>
        <dbReference type="PROSITE" id="PS50011"/>
    </source>
</evidence>
<dbReference type="InterPro" id="IPR011645">
    <property type="entry name" value="HNOB_dom_associated"/>
</dbReference>
<evidence type="ECO:0000256" key="3">
    <source>
        <dbReference type="ARBA" id="ARBA00022692"/>
    </source>
</evidence>
<evidence type="ECO:0000256" key="7">
    <source>
        <dbReference type="ARBA" id="ARBA00023134"/>
    </source>
</evidence>
<evidence type="ECO:0000256" key="14">
    <source>
        <dbReference type="RuleBase" id="RU003431"/>
    </source>
</evidence>
<keyword evidence="8" id="KW-0472">Membrane</keyword>
<dbReference type="InterPro" id="IPR001054">
    <property type="entry name" value="A/G_cyclase"/>
</dbReference>
<keyword evidence="3" id="KW-0812">Transmembrane</keyword>
<evidence type="ECO:0000256" key="5">
    <source>
        <dbReference type="ARBA" id="ARBA00022741"/>
    </source>
</evidence>
<keyword evidence="5" id="KW-0547">Nucleotide-binding</keyword>
<evidence type="ECO:0000256" key="9">
    <source>
        <dbReference type="ARBA" id="ARBA00023170"/>
    </source>
</evidence>
<dbReference type="SUPFAM" id="SSF56112">
    <property type="entry name" value="Protein kinase-like (PK-like)"/>
    <property type="match status" value="1"/>
</dbReference>
<gene>
    <name evidence="18" type="ORF">BaRGS_00032360</name>
</gene>
<evidence type="ECO:0000256" key="15">
    <source>
        <dbReference type="SAM" id="MobiDB-lite"/>
    </source>
</evidence>
<dbReference type="InterPro" id="IPR000719">
    <property type="entry name" value="Prot_kinase_dom"/>
</dbReference>
<evidence type="ECO:0000256" key="6">
    <source>
        <dbReference type="ARBA" id="ARBA00022989"/>
    </source>
</evidence>
<dbReference type="GO" id="GO:0004383">
    <property type="term" value="F:guanylate cyclase activity"/>
    <property type="evidence" value="ECO:0007669"/>
    <property type="project" value="UniProtKB-EC"/>
</dbReference>
<dbReference type="Gene3D" id="6.10.250.780">
    <property type="match status" value="1"/>
</dbReference>
<dbReference type="EC" id="4.6.1.2" evidence="2 14"/>
<evidence type="ECO:0000256" key="8">
    <source>
        <dbReference type="ARBA" id="ARBA00023136"/>
    </source>
</evidence>
<dbReference type="InterPro" id="IPR018297">
    <property type="entry name" value="A/G_cyclase_CS"/>
</dbReference>
<comment type="subcellular location">
    <subcellularLocation>
        <location evidence="1">Membrane</location>
        <topology evidence="1">Single-pass type I membrane protein</topology>
    </subcellularLocation>
</comment>
<dbReference type="SUPFAM" id="SSF55073">
    <property type="entry name" value="Nucleotide cyclase"/>
    <property type="match status" value="1"/>
</dbReference>
<keyword evidence="11 13" id="KW-0456">Lyase</keyword>
<dbReference type="InterPro" id="IPR029787">
    <property type="entry name" value="Nucleotide_cyclase"/>
</dbReference>
<evidence type="ECO:0000256" key="11">
    <source>
        <dbReference type="ARBA" id="ARBA00023239"/>
    </source>
</evidence>
<organism evidence="18 19">
    <name type="scientific">Batillaria attramentaria</name>
    <dbReference type="NCBI Taxonomy" id="370345"/>
    <lineage>
        <taxon>Eukaryota</taxon>
        <taxon>Metazoa</taxon>
        <taxon>Spiralia</taxon>
        <taxon>Lophotrochozoa</taxon>
        <taxon>Mollusca</taxon>
        <taxon>Gastropoda</taxon>
        <taxon>Caenogastropoda</taxon>
        <taxon>Sorbeoconcha</taxon>
        <taxon>Cerithioidea</taxon>
        <taxon>Batillariidae</taxon>
        <taxon>Batillaria</taxon>
    </lineage>
</organism>
<evidence type="ECO:0000259" key="17">
    <source>
        <dbReference type="PROSITE" id="PS50125"/>
    </source>
</evidence>
<dbReference type="PANTHER" id="PTHR11920">
    <property type="entry name" value="GUANYLYL CYCLASE"/>
    <property type="match status" value="1"/>
</dbReference>
<comment type="catalytic activity">
    <reaction evidence="14">
        <text>GTP = 3',5'-cyclic GMP + diphosphate</text>
        <dbReference type="Rhea" id="RHEA:13665"/>
        <dbReference type="ChEBI" id="CHEBI:33019"/>
        <dbReference type="ChEBI" id="CHEBI:37565"/>
        <dbReference type="ChEBI" id="CHEBI:57746"/>
        <dbReference type="EC" id="4.6.1.2"/>
    </reaction>
</comment>
<feature type="compositionally biased region" description="Polar residues" evidence="15">
    <location>
        <begin position="616"/>
        <end position="627"/>
    </location>
</feature>
<keyword evidence="6" id="KW-1133">Transmembrane helix</keyword>
<dbReference type="PANTHER" id="PTHR11920:SF501">
    <property type="entry name" value="GUANYLATE CYCLASE 32E"/>
    <property type="match status" value="1"/>
</dbReference>
<evidence type="ECO:0000256" key="2">
    <source>
        <dbReference type="ARBA" id="ARBA00012202"/>
    </source>
</evidence>
<comment type="similarity">
    <text evidence="13">Belongs to the adenylyl cyclase class-4/guanylyl cyclase family.</text>
</comment>
<dbReference type="AlphaFoldDB" id="A0ABD0JN26"/>
<evidence type="ECO:0000313" key="18">
    <source>
        <dbReference type="EMBL" id="KAK7476435.1"/>
    </source>
</evidence>
<dbReference type="InterPro" id="IPR050401">
    <property type="entry name" value="Cyclic_nucleotide_synthase"/>
</dbReference>
<name>A0ABD0JN26_9CAEN</name>
<keyword evidence="19" id="KW-1185">Reference proteome</keyword>
<dbReference type="Pfam" id="PF00211">
    <property type="entry name" value="Guanylate_cyc"/>
    <property type="match status" value="1"/>
</dbReference>
<feature type="region of interest" description="Disordered" evidence="15">
    <location>
        <begin position="612"/>
        <end position="673"/>
    </location>
</feature>
<evidence type="ECO:0000256" key="4">
    <source>
        <dbReference type="ARBA" id="ARBA00022729"/>
    </source>
</evidence>
<dbReference type="SMART" id="SM00044">
    <property type="entry name" value="CYCc"/>
    <property type="match status" value="1"/>
</dbReference>
<dbReference type="Gene3D" id="3.30.70.1230">
    <property type="entry name" value="Nucleotide cyclase"/>
    <property type="match status" value="1"/>
</dbReference>
<dbReference type="Pfam" id="PF07714">
    <property type="entry name" value="PK_Tyr_Ser-Thr"/>
    <property type="match status" value="1"/>
</dbReference>
<dbReference type="CDD" id="cd07302">
    <property type="entry name" value="CHD"/>
    <property type="match status" value="1"/>
</dbReference>
<dbReference type="GO" id="GO:0005525">
    <property type="term" value="F:GTP binding"/>
    <property type="evidence" value="ECO:0007669"/>
    <property type="project" value="UniProtKB-KW"/>
</dbReference>
<dbReference type="Gene3D" id="1.10.510.10">
    <property type="entry name" value="Transferase(Phosphotransferase) domain 1"/>
    <property type="match status" value="1"/>
</dbReference>
<dbReference type="Pfam" id="PF07701">
    <property type="entry name" value="HNOBA"/>
    <property type="match status" value="1"/>
</dbReference>
<accession>A0ABD0JN26</accession>
<feature type="domain" description="Guanylate cyclase" evidence="17">
    <location>
        <begin position="303"/>
        <end position="433"/>
    </location>
</feature>
<evidence type="ECO:0000256" key="10">
    <source>
        <dbReference type="ARBA" id="ARBA00023180"/>
    </source>
</evidence>
<dbReference type="InterPro" id="IPR011009">
    <property type="entry name" value="Kinase-like_dom_sf"/>
</dbReference>
<comment type="caution">
    <text evidence="18">The sequence shown here is derived from an EMBL/GenBank/DDBJ whole genome shotgun (WGS) entry which is preliminary data.</text>
</comment>
<keyword evidence="12 14" id="KW-0141">cGMP biosynthesis</keyword>
<dbReference type="GO" id="GO:0016020">
    <property type="term" value="C:membrane"/>
    <property type="evidence" value="ECO:0007669"/>
    <property type="project" value="UniProtKB-SubCell"/>
</dbReference>
<reference evidence="18 19" key="1">
    <citation type="journal article" date="2023" name="Sci. Data">
        <title>Genome assembly of the Korean intertidal mud-creeper Batillaria attramentaria.</title>
        <authorList>
            <person name="Patra A.K."/>
            <person name="Ho P.T."/>
            <person name="Jun S."/>
            <person name="Lee S.J."/>
            <person name="Kim Y."/>
            <person name="Won Y.J."/>
        </authorList>
    </citation>
    <scope>NUCLEOTIDE SEQUENCE [LARGE SCALE GENOMIC DNA]</scope>
    <source>
        <strain evidence="18">Wonlab-2016</strain>
    </source>
</reference>
<keyword evidence="9" id="KW-0675">Receptor</keyword>
<keyword evidence="4" id="KW-0732">Signal</keyword>
<dbReference type="Proteomes" id="UP001519460">
    <property type="component" value="Unassembled WGS sequence"/>
</dbReference>
<sequence length="673" mass="74473">MHRWSDLHVQLKELHHDNLNTFVGAHVEPGNSYILWKYCAKGSLQDVLENEDIVLDWMFKLSFALDIARGMEYLHKSTLKSHGNLKSTNCVVDSYWVVKVTDFGVVTFPPEDHEDVMSRHAACSALLWTAPELLRLIERPKKGTQRGDVFSYGIVLQEIFFRVGPYGFDTDITPEEIIERVRNTEHPPFRPCYPGDCEVPDKALVLMTSCWDECPEHRPNFRNIRRGLIELNGGRTVSMMDNMLALMEMYSSRLEQLVADRTEELAQEKAKTDRLLYQMLPASVADQLKSGRAVVPEFYDAVSIFFSDIVGFTTIASKSKPLEVVDFLNDLYTAFDDVIYKKDVYKVETIGDAYMCVSGCPRRNGRRHAMEIAEMALDLVSTVTNFKIRHRPNEALQLRIGLHTGPCAAGVVGVAMPRYCLFGDTVNVASRMESTGKALHIHISSAMNEALLALDCGFMTVERGLIEIKGKGIQKTYWLVGREGHPRPLPETFSKLQQAYCESSLLSTPASPTSTSLSLHEGMYGALRKTSVAISNFSMTSEPDDAIASATGTASMICTRCGERHEPGCLCVEKRSASVDTPPGDVFVKPSDVSATNAQVFTKTDEVPTKTKLAPASTNNADVSTETAVEITETGDVSTKPVADVKTSGQPTAASEDDPTANLKSSIPRIEIS</sequence>
<dbReference type="PROSITE" id="PS50011">
    <property type="entry name" value="PROTEIN_KINASE_DOM"/>
    <property type="match status" value="1"/>
</dbReference>
<dbReference type="InterPro" id="IPR001245">
    <property type="entry name" value="Ser-Thr/Tyr_kinase_cat_dom"/>
</dbReference>
<protein>
    <recommendedName>
        <fullName evidence="2 14">Guanylate cyclase</fullName>
        <ecNumber evidence="2 14">4.6.1.2</ecNumber>
    </recommendedName>
</protein>
<feature type="domain" description="Protein kinase" evidence="16">
    <location>
        <begin position="1"/>
        <end position="231"/>
    </location>
</feature>
<dbReference type="FunFam" id="3.30.70.1230:FF:000004">
    <property type="entry name" value="Guanylate cyclase"/>
    <property type="match status" value="1"/>
</dbReference>
<dbReference type="PROSITE" id="PS00452">
    <property type="entry name" value="GUANYLATE_CYCLASE_1"/>
    <property type="match status" value="1"/>
</dbReference>
<evidence type="ECO:0000256" key="1">
    <source>
        <dbReference type="ARBA" id="ARBA00004479"/>
    </source>
</evidence>
<keyword evidence="7" id="KW-0342">GTP-binding</keyword>
<dbReference type="PROSITE" id="PS50125">
    <property type="entry name" value="GUANYLATE_CYCLASE_2"/>
    <property type="match status" value="1"/>
</dbReference>
<evidence type="ECO:0000256" key="13">
    <source>
        <dbReference type="RuleBase" id="RU000405"/>
    </source>
</evidence>
<keyword evidence="10" id="KW-0325">Glycoprotein</keyword>
<proteinExistence type="inferred from homology"/>
<evidence type="ECO:0000313" key="19">
    <source>
        <dbReference type="Proteomes" id="UP001519460"/>
    </source>
</evidence>